<keyword evidence="2" id="KW-0442">Lipid degradation</keyword>
<protein>
    <recommendedName>
        <fullName evidence="5">PNPLA domain-containing protein</fullName>
    </recommendedName>
</protein>
<dbReference type="Proteomes" id="UP000054097">
    <property type="component" value="Unassembled WGS sequence"/>
</dbReference>
<dbReference type="PANTHER" id="PTHR24185:SF1">
    <property type="entry name" value="CALCIUM-INDEPENDENT PHOSPHOLIPASE A2-GAMMA"/>
    <property type="match status" value="1"/>
</dbReference>
<keyword evidence="1" id="KW-0378">Hydrolase</keyword>
<dbReference type="STRING" id="933852.A0A0C2WVZ8"/>
<feature type="non-terminal residue" evidence="6">
    <location>
        <position position="406"/>
    </location>
</feature>
<evidence type="ECO:0000256" key="4">
    <source>
        <dbReference type="PROSITE-ProRule" id="PRU01161"/>
    </source>
</evidence>
<dbReference type="OrthoDB" id="630895at2759"/>
<evidence type="ECO:0000313" key="6">
    <source>
        <dbReference type="EMBL" id="KIM21557.1"/>
    </source>
</evidence>
<gene>
    <name evidence="6" type="ORF">M408DRAFT_102455</name>
</gene>
<dbReference type="InterPro" id="IPR027417">
    <property type="entry name" value="P-loop_NTPase"/>
</dbReference>
<dbReference type="SUPFAM" id="SSF52540">
    <property type="entry name" value="P-loop containing nucleoside triphosphate hydrolases"/>
    <property type="match status" value="1"/>
</dbReference>
<reference evidence="7" key="2">
    <citation type="submission" date="2015-01" db="EMBL/GenBank/DDBJ databases">
        <title>Evolutionary Origins and Diversification of the Mycorrhizal Mutualists.</title>
        <authorList>
            <consortium name="DOE Joint Genome Institute"/>
            <consortium name="Mycorrhizal Genomics Consortium"/>
            <person name="Kohler A."/>
            <person name="Kuo A."/>
            <person name="Nagy L.G."/>
            <person name="Floudas D."/>
            <person name="Copeland A."/>
            <person name="Barry K.W."/>
            <person name="Cichocki N."/>
            <person name="Veneault-Fourrey C."/>
            <person name="LaButti K."/>
            <person name="Lindquist E.A."/>
            <person name="Lipzen A."/>
            <person name="Lundell T."/>
            <person name="Morin E."/>
            <person name="Murat C."/>
            <person name="Riley R."/>
            <person name="Ohm R."/>
            <person name="Sun H."/>
            <person name="Tunlid A."/>
            <person name="Henrissat B."/>
            <person name="Grigoriev I.V."/>
            <person name="Hibbett D.S."/>
            <person name="Martin F."/>
        </authorList>
    </citation>
    <scope>NUCLEOTIDE SEQUENCE [LARGE SCALE GENOMIC DNA]</scope>
    <source>
        <strain evidence="7">MAFF 305830</strain>
    </source>
</reference>
<dbReference type="PROSITE" id="PS51635">
    <property type="entry name" value="PNPLA"/>
    <property type="match status" value="1"/>
</dbReference>
<dbReference type="PANTHER" id="PTHR24185">
    <property type="entry name" value="CALCIUM-INDEPENDENT PHOSPHOLIPASE A2-GAMMA"/>
    <property type="match status" value="1"/>
</dbReference>
<sequence length="406" mass="44618">MSESDEKTDGICILSFDSGGPGTYSQLLILKEYMARLSSDLQIAADDVYPADYFDLMGGVGFGGLVAFMLGHLRMNVNQAIDTLFTVTAHLSFDDSNDGIDRENNSTILKEFLESMLQKRGISPETKMSDIDVSSKQSKVAICAATSINVTHSHVFRTYPSRGTSLNPTIIEGLCATMAIHSHFLPVKIGPRRTQQSFIGGALGANNPTRLLLEEAIKVFGKNRRVSQIISLGCGLPRALSINSSENMSIDRILKDITTDCEIVANELATRFSSIDAYLRLNVIKGMDSVEMKEWEQLGRVESHTATYLAMGGVSDFIDNSLRRMQARVGSVTLSQLGQPSNIRMMAKKAPSVSPYFVLREKPWRIMVDHLVISPSSKQKVFPITGMGGCGKTQLVSYFLQEHSNL</sequence>
<dbReference type="AlphaFoldDB" id="A0A0C2WVZ8"/>
<evidence type="ECO:0000256" key="3">
    <source>
        <dbReference type="ARBA" id="ARBA00023098"/>
    </source>
</evidence>
<keyword evidence="7" id="KW-1185">Reference proteome</keyword>
<dbReference type="InterPro" id="IPR002641">
    <property type="entry name" value="PNPLA_dom"/>
</dbReference>
<feature type="domain" description="PNPLA" evidence="5">
    <location>
        <begin position="14"/>
        <end position="213"/>
    </location>
</feature>
<dbReference type="EMBL" id="KN824379">
    <property type="protein sequence ID" value="KIM21557.1"/>
    <property type="molecule type" value="Genomic_DNA"/>
</dbReference>
<organism evidence="6 7">
    <name type="scientific">Serendipita vermifera MAFF 305830</name>
    <dbReference type="NCBI Taxonomy" id="933852"/>
    <lineage>
        <taxon>Eukaryota</taxon>
        <taxon>Fungi</taxon>
        <taxon>Dikarya</taxon>
        <taxon>Basidiomycota</taxon>
        <taxon>Agaricomycotina</taxon>
        <taxon>Agaricomycetes</taxon>
        <taxon>Sebacinales</taxon>
        <taxon>Serendipitaceae</taxon>
        <taxon>Serendipita</taxon>
    </lineage>
</organism>
<evidence type="ECO:0000256" key="1">
    <source>
        <dbReference type="ARBA" id="ARBA00022801"/>
    </source>
</evidence>
<dbReference type="HOGENOM" id="CLU_000288_144_2_1"/>
<dbReference type="Gene3D" id="3.40.1090.10">
    <property type="entry name" value="Cytosolic phospholipase A2 catalytic domain"/>
    <property type="match status" value="1"/>
</dbReference>
<evidence type="ECO:0000259" key="5">
    <source>
        <dbReference type="PROSITE" id="PS51635"/>
    </source>
</evidence>
<dbReference type="Gene3D" id="3.40.50.300">
    <property type="entry name" value="P-loop containing nucleotide triphosphate hydrolases"/>
    <property type="match status" value="1"/>
</dbReference>
<dbReference type="SUPFAM" id="SSF52151">
    <property type="entry name" value="FabD/lysophospholipase-like"/>
    <property type="match status" value="1"/>
</dbReference>
<evidence type="ECO:0000313" key="7">
    <source>
        <dbReference type="Proteomes" id="UP000054097"/>
    </source>
</evidence>
<dbReference type="Pfam" id="PF01734">
    <property type="entry name" value="Patatin"/>
    <property type="match status" value="1"/>
</dbReference>
<dbReference type="InterPro" id="IPR016035">
    <property type="entry name" value="Acyl_Trfase/lysoPLipase"/>
</dbReference>
<dbReference type="GO" id="GO:0016042">
    <property type="term" value="P:lipid catabolic process"/>
    <property type="evidence" value="ECO:0007669"/>
    <property type="project" value="UniProtKB-KW"/>
</dbReference>
<name>A0A0C2WVZ8_SERVB</name>
<accession>A0A0C2WVZ8</accession>
<dbReference type="GO" id="GO:0016020">
    <property type="term" value="C:membrane"/>
    <property type="evidence" value="ECO:0007669"/>
    <property type="project" value="TreeGrafter"/>
</dbReference>
<comment type="caution">
    <text evidence="4">Lacks conserved residue(s) required for the propagation of feature annotation.</text>
</comment>
<dbReference type="GO" id="GO:0047499">
    <property type="term" value="F:calcium-independent phospholipase A2 activity"/>
    <property type="evidence" value="ECO:0007669"/>
    <property type="project" value="TreeGrafter"/>
</dbReference>
<reference evidence="6 7" key="1">
    <citation type="submission" date="2014-04" db="EMBL/GenBank/DDBJ databases">
        <authorList>
            <consortium name="DOE Joint Genome Institute"/>
            <person name="Kuo A."/>
            <person name="Zuccaro A."/>
            <person name="Kohler A."/>
            <person name="Nagy L.G."/>
            <person name="Floudas D."/>
            <person name="Copeland A."/>
            <person name="Barry K.W."/>
            <person name="Cichocki N."/>
            <person name="Veneault-Fourrey C."/>
            <person name="LaButti K."/>
            <person name="Lindquist E.A."/>
            <person name="Lipzen A."/>
            <person name="Lundell T."/>
            <person name="Morin E."/>
            <person name="Murat C."/>
            <person name="Sun H."/>
            <person name="Tunlid A."/>
            <person name="Henrissat B."/>
            <person name="Grigoriev I.V."/>
            <person name="Hibbett D.S."/>
            <person name="Martin F."/>
            <person name="Nordberg H.P."/>
            <person name="Cantor M.N."/>
            <person name="Hua S.X."/>
        </authorList>
    </citation>
    <scope>NUCLEOTIDE SEQUENCE [LARGE SCALE GENOMIC DNA]</scope>
    <source>
        <strain evidence="6 7">MAFF 305830</strain>
    </source>
</reference>
<evidence type="ECO:0000256" key="2">
    <source>
        <dbReference type="ARBA" id="ARBA00022963"/>
    </source>
</evidence>
<proteinExistence type="predicted"/>
<dbReference type="GO" id="GO:0019369">
    <property type="term" value="P:arachidonate metabolic process"/>
    <property type="evidence" value="ECO:0007669"/>
    <property type="project" value="TreeGrafter"/>
</dbReference>
<dbReference type="GO" id="GO:0046486">
    <property type="term" value="P:glycerolipid metabolic process"/>
    <property type="evidence" value="ECO:0007669"/>
    <property type="project" value="UniProtKB-ARBA"/>
</dbReference>
<keyword evidence="3" id="KW-0443">Lipid metabolism</keyword>